<keyword evidence="2" id="KW-1185">Reference proteome</keyword>
<evidence type="ECO:0000313" key="1">
    <source>
        <dbReference type="EMBL" id="TCP19629.1"/>
    </source>
</evidence>
<organism evidence="1 2">
    <name type="scientific">Simplicispira metamorpha</name>
    <dbReference type="NCBI Taxonomy" id="80881"/>
    <lineage>
        <taxon>Bacteria</taxon>
        <taxon>Pseudomonadati</taxon>
        <taxon>Pseudomonadota</taxon>
        <taxon>Betaproteobacteria</taxon>
        <taxon>Burkholderiales</taxon>
        <taxon>Comamonadaceae</taxon>
        <taxon>Simplicispira</taxon>
    </lineage>
</organism>
<name>A0A4R2NEB4_9BURK</name>
<dbReference type="EMBL" id="SLXH01000004">
    <property type="protein sequence ID" value="TCP19629.1"/>
    <property type="molecule type" value="Genomic_DNA"/>
</dbReference>
<gene>
    <name evidence="1" type="ORF">EV674_10488</name>
</gene>
<evidence type="ECO:0000313" key="2">
    <source>
        <dbReference type="Proteomes" id="UP000295182"/>
    </source>
</evidence>
<reference evidence="1 2" key="1">
    <citation type="submission" date="2019-03" db="EMBL/GenBank/DDBJ databases">
        <title>Genomic Encyclopedia of Type Strains, Phase IV (KMG-IV): sequencing the most valuable type-strain genomes for metagenomic binning, comparative biology and taxonomic classification.</title>
        <authorList>
            <person name="Goeker M."/>
        </authorList>
    </citation>
    <scope>NUCLEOTIDE SEQUENCE [LARGE SCALE GENOMIC DNA]</scope>
    <source>
        <strain evidence="1 2">DSM 1837</strain>
    </source>
</reference>
<comment type="caution">
    <text evidence="1">The sequence shown here is derived from an EMBL/GenBank/DDBJ whole genome shotgun (WGS) entry which is preliminary data.</text>
</comment>
<dbReference type="OrthoDB" id="5295974at2"/>
<evidence type="ECO:0008006" key="3">
    <source>
        <dbReference type="Google" id="ProtNLM"/>
    </source>
</evidence>
<sequence length="334" mass="36623">MSDTLHLLVPYAASHHPGCQHTLQTLALPHLDGLLRQLQRQGSDSGDEDHPAMPHERALARALGLPGDGAHTPWAAWQVQRQGPPPEHPPAQTADTSAWAFVTPCHWQVGTDHITLIDPHELALDEAASRALLAIVAPWLESDGITLVYEQPTRWLARGDALAHLVTPSLERAQGHDVRGWLQHQAQTSGQHSPQVQAAQTWQRLHSELQMLLYTHPFNDARSAQGLLPVNAFWVHGAGRLHATAPSGAPVQVEDALRAPALRQDWAAWASAWAALDAGPLARLHAQMARGTPVQLTLCGQRSAITWHSGGRSLRHKISSIFRPQRFADVREQL</sequence>
<proteinExistence type="predicted"/>
<protein>
    <recommendedName>
        <fullName evidence="3">Phosphoglycerate mutase</fullName>
    </recommendedName>
</protein>
<accession>A0A4R2NEB4</accession>
<dbReference type="RefSeq" id="WP_119011984.1">
    <property type="nucleotide sequence ID" value="NZ_QXNC01000002.1"/>
</dbReference>
<dbReference type="Proteomes" id="UP000295182">
    <property type="component" value="Unassembled WGS sequence"/>
</dbReference>
<dbReference type="AlphaFoldDB" id="A0A4R2NEB4"/>